<accession>A0A6N7XTM1</accession>
<dbReference type="AlphaFoldDB" id="A0A6N7XTM1"/>
<protein>
    <submittedName>
        <fullName evidence="1">Uncharacterized protein</fullName>
    </submittedName>
</protein>
<name>A0A6N7XTM1_9FIRM</name>
<sequence length="166" mass="19519">MNEAVTKLVEALFIANGEYISHEKWILHFSRSLPWTPTKWDIKISEAMSTGDLSQESLIKRQNNIEKLWEEIDSYIIKKECPNFKLKVMQKTFYDLLQLLSSNDYITIEEWSKNASKSLLLAEPFFSCVTAIDGKIIFDKEKALSIKPEDLYYWHYEILEKALMKI</sequence>
<gene>
    <name evidence="1" type="ORF">FYJ83_06500</name>
</gene>
<keyword evidence="2" id="KW-1185">Reference proteome</keyword>
<dbReference type="RefSeq" id="WP_154439536.1">
    <property type="nucleotide sequence ID" value="NZ_JAHLPJ010000001.1"/>
</dbReference>
<reference evidence="1 2" key="1">
    <citation type="submission" date="2019-09" db="EMBL/GenBank/DDBJ databases">
        <title>In-depth cultivation of the pig gut microbiome towards novel bacterial diversity and tailored functional studies.</title>
        <authorList>
            <person name="Wylensek D."/>
            <person name="Hitch T.C.A."/>
            <person name="Clavel T."/>
        </authorList>
    </citation>
    <scope>NUCLEOTIDE SEQUENCE [LARGE SCALE GENOMIC DNA]</scope>
    <source>
        <strain evidence="1 2">WCA3-693-APC-4?</strain>
    </source>
</reference>
<dbReference type="Proteomes" id="UP000469523">
    <property type="component" value="Unassembled WGS sequence"/>
</dbReference>
<proteinExistence type="predicted"/>
<dbReference type="EMBL" id="VUNQ01000011">
    <property type="protein sequence ID" value="MSU01117.1"/>
    <property type="molecule type" value="Genomic_DNA"/>
</dbReference>
<evidence type="ECO:0000313" key="1">
    <source>
        <dbReference type="EMBL" id="MSU01117.1"/>
    </source>
</evidence>
<organism evidence="1 2">
    <name type="scientific">Tissierella pigra</name>
    <dbReference type="NCBI Taxonomy" id="2607614"/>
    <lineage>
        <taxon>Bacteria</taxon>
        <taxon>Bacillati</taxon>
        <taxon>Bacillota</taxon>
        <taxon>Tissierellia</taxon>
        <taxon>Tissierellales</taxon>
        <taxon>Tissierellaceae</taxon>
        <taxon>Tissierella</taxon>
    </lineage>
</organism>
<evidence type="ECO:0000313" key="2">
    <source>
        <dbReference type="Proteomes" id="UP000469523"/>
    </source>
</evidence>
<comment type="caution">
    <text evidence="1">The sequence shown here is derived from an EMBL/GenBank/DDBJ whole genome shotgun (WGS) entry which is preliminary data.</text>
</comment>